<dbReference type="InterPro" id="IPR001611">
    <property type="entry name" value="Leu-rich_rpt"/>
</dbReference>
<dbReference type="PROSITE" id="PS50127">
    <property type="entry name" value="UBC_2"/>
    <property type="match status" value="1"/>
</dbReference>
<dbReference type="InterPro" id="IPR050113">
    <property type="entry name" value="Ub_conjugating_enzyme"/>
</dbReference>
<dbReference type="CDD" id="cd23955">
    <property type="entry name" value="UBCc_invertebrate"/>
    <property type="match status" value="1"/>
</dbReference>
<dbReference type="SMART" id="SM00368">
    <property type="entry name" value="LRR_RI"/>
    <property type="match status" value="2"/>
</dbReference>
<evidence type="ECO:0000256" key="1">
    <source>
        <dbReference type="SAM" id="MobiDB-lite"/>
    </source>
</evidence>
<evidence type="ECO:0000259" key="2">
    <source>
        <dbReference type="PROSITE" id="PS50127"/>
    </source>
</evidence>
<dbReference type="RefSeq" id="XP_002669363.1">
    <property type="nucleotide sequence ID" value="XM_002669317.1"/>
</dbReference>
<dbReference type="AlphaFoldDB" id="D2W2W5"/>
<accession>D2W2W5</accession>
<dbReference type="InterPro" id="IPR000608">
    <property type="entry name" value="UBC"/>
</dbReference>
<dbReference type="Gene3D" id="3.10.110.10">
    <property type="entry name" value="Ubiquitin Conjugating Enzyme"/>
    <property type="match status" value="1"/>
</dbReference>
<dbReference type="eggNOG" id="KOG0419">
    <property type="taxonomic scope" value="Eukaryota"/>
</dbReference>
<dbReference type="InParanoid" id="D2W2W5"/>
<dbReference type="Proteomes" id="UP000006671">
    <property type="component" value="Unassembled WGS sequence"/>
</dbReference>
<dbReference type="InterPro" id="IPR006553">
    <property type="entry name" value="Leu-rich_rpt_Cys-con_subtyp"/>
</dbReference>
<dbReference type="SMART" id="SM00212">
    <property type="entry name" value="UBCc"/>
    <property type="match status" value="1"/>
</dbReference>
<name>D2W2W5_NAEGR</name>
<dbReference type="EMBL" id="GG738928">
    <property type="protein sequence ID" value="EFC36619.1"/>
    <property type="molecule type" value="Genomic_DNA"/>
</dbReference>
<dbReference type="GeneID" id="8859900"/>
<dbReference type="InterPro" id="IPR032675">
    <property type="entry name" value="LRR_dom_sf"/>
</dbReference>
<evidence type="ECO:0000313" key="4">
    <source>
        <dbReference type="Proteomes" id="UP000006671"/>
    </source>
</evidence>
<dbReference type="SMART" id="SM00367">
    <property type="entry name" value="LRR_CC"/>
    <property type="match status" value="2"/>
</dbReference>
<organism evidence="4">
    <name type="scientific">Naegleria gruberi</name>
    <name type="common">Amoeba</name>
    <dbReference type="NCBI Taxonomy" id="5762"/>
    <lineage>
        <taxon>Eukaryota</taxon>
        <taxon>Discoba</taxon>
        <taxon>Heterolobosea</taxon>
        <taxon>Tetramitia</taxon>
        <taxon>Eutetramitia</taxon>
        <taxon>Vahlkampfiidae</taxon>
        <taxon>Naegleria</taxon>
    </lineage>
</organism>
<dbReference type="SUPFAM" id="SSF54495">
    <property type="entry name" value="UBC-like"/>
    <property type="match status" value="1"/>
</dbReference>
<protein>
    <submittedName>
        <fullName evidence="3">Ubiquitin-conjugating enzyme family protein</fullName>
    </submittedName>
</protein>
<gene>
    <name evidence="3" type="ORF">NAEGRDRAFT_82180</name>
</gene>
<dbReference type="Gene3D" id="3.80.10.10">
    <property type="entry name" value="Ribonuclease Inhibitor"/>
    <property type="match status" value="1"/>
</dbReference>
<feature type="compositionally biased region" description="Basic residues" evidence="1">
    <location>
        <begin position="1"/>
        <end position="11"/>
    </location>
</feature>
<dbReference type="Pfam" id="PF00179">
    <property type="entry name" value="UQ_con"/>
    <property type="match status" value="1"/>
</dbReference>
<keyword evidence="4" id="KW-1185">Reference proteome</keyword>
<dbReference type="Pfam" id="PF13516">
    <property type="entry name" value="LRR_6"/>
    <property type="match status" value="2"/>
</dbReference>
<evidence type="ECO:0000313" key="3">
    <source>
        <dbReference type="EMBL" id="EFC36619.1"/>
    </source>
</evidence>
<feature type="domain" description="UBC core" evidence="2">
    <location>
        <begin position="31"/>
        <end position="203"/>
    </location>
</feature>
<dbReference type="PANTHER" id="PTHR24067">
    <property type="entry name" value="UBIQUITIN-CONJUGATING ENZYME E2"/>
    <property type="match status" value="1"/>
</dbReference>
<sequence length="853" mass="99282">MSQHQKIKPNARSKANSDPNSYKHCKTSPILALKRLYSEFKYIQENPLSHVSACPAPIKKKKALDNLKIMNIYREMNFQVDDERDFMMWHVNIRGNSDTMYDGVVFHAVIKFSENYPMEAPTIRLCTRMEHPNVVDSDRICLDFLEEWKPIYSVHSILMQLQTFLYDGADVTRVLSNIQDPKTFEEKKEEYLSAQEWSMSHAKAYVNRKVGHSNHLPSPPFVSREEDDGFKRMNCKVEKVLANSDSVCFFTKTSDLVGYGINCKKRNAKSLEICSIYCSLDILSLRAFMNYNVRGMSREKTSFTHWIPILTETNDEIHIKKVLHVTKSSLANLSSSHSKKIDFSPEQVIEILPRLMSNCLLQMVDQREKTTNAFMACLRFFRLMIEAIKEIPEISELINSSIDSFIRSEERSKEKVGDLLNFVMLIPFSKFDWKDLYDIYVREFLTRYVKNILKSYKEIADFQCAEVTDDDRVSYSFKSIRKRLKELTLHIYFIQIFSDFNSIESISKFMNENCGILPYQSIDSFIEKLNQIEKMNDFKTFFKLLNEMSSLHVFETHDSVIELLKSCIQSSLQKGYHGKPPTNFRKHIVLEDLPKLTSEQEWKIACNSKWRISKLPYYLKEMKDAWMQLYLQKSMSRTLREMAERNNFILLSGMISRYSKCKCLETCWFNGCQDVLTKILSSLPISTIILKHWNIEYQEKDKGADFETFFYSIKSDYSRRALIESLIFHDSKITGSDLSSFYINFPSLKILDFSNNKIGDNGVSYLADFLKKLKNCPNLTYLDLSHCDIGERGTQRIGDSLLAKKNLKTFKFTGNKSPPALFSIAHSLSYSPSIENNIFTGICMFENIGSFKY</sequence>
<feature type="region of interest" description="Disordered" evidence="1">
    <location>
        <begin position="1"/>
        <end position="23"/>
    </location>
</feature>
<dbReference type="OrthoDB" id="109543at2759"/>
<dbReference type="InterPro" id="IPR016135">
    <property type="entry name" value="UBQ-conjugating_enzyme/RWD"/>
</dbReference>
<proteinExistence type="predicted"/>
<reference evidence="3 4" key="1">
    <citation type="journal article" date="2010" name="Cell">
        <title>The genome of Naegleria gruberi illuminates early eukaryotic versatility.</title>
        <authorList>
            <person name="Fritz-Laylin L.K."/>
            <person name="Prochnik S.E."/>
            <person name="Ginger M.L."/>
            <person name="Dacks J.B."/>
            <person name="Carpenter M.L."/>
            <person name="Field M.C."/>
            <person name="Kuo A."/>
            <person name="Paredez A."/>
            <person name="Chapman J."/>
            <person name="Pham J."/>
            <person name="Shu S."/>
            <person name="Neupane R."/>
            <person name="Cipriano M."/>
            <person name="Mancuso J."/>
            <person name="Tu H."/>
            <person name="Salamov A."/>
            <person name="Lindquist E."/>
            <person name="Shapiro H."/>
            <person name="Lucas S."/>
            <person name="Grigoriev I.V."/>
            <person name="Cande W.Z."/>
            <person name="Fulton C."/>
            <person name="Rokhsar D.S."/>
            <person name="Dawson S.C."/>
        </authorList>
    </citation>
    <scope>NUCLEOTIDE SEQUENCE [LARGE SCALE GENOMIC DNA]</scope>
    <source>
        <strain evidence="3 4">NEG-M</strain>
    </source>
</reference>
<dbReference type="KEGG" id="ngr:NAEGRDRAFT_82180"/>
<dbReference type="SUPFAM" id="SSF52047">
    <property type="entry name" value="RNI-like"/>
    <property type="match status" value="1"/>
</dbReference>
<dbReference type="STRING" id="5762.D2W2W5"/>
<dbReference type="VEuPathDB" id="AmoebaDB:NAEGRDRAFT_82180"/>